<dbReference type="InterPro" id="IPR045030">
    <property type="entry name" value="LYSM1-4"/>
</dbReference>
<dbReference type="AlphaFoldDB" id="Q54ND6"/>
<gene>
    <name evidence="3" type="ORF">DDB_G0285337</name>
</gene>
<feature type="domain" description="LysM" evidence="2">
    <location>
        <begin position="120"/>
        <end position="165"/>
    </location>
</feature>
<reference evidence="3 4" key="1">
    <citation type="journal article" date="2005" name="Nature">
        <title>The genome of the social amoeba Dictyostelium discoideum.</title>
        <authorList>
            <consortium name="The Dictyostelium discoideum Sequencing Consortium"/>
            <person name="Eichinger L."/>
            <person name="Pachebat J.A."/>
            <person name="Glockner G."/>
            <person name="Rajandream M.A."/>
            <person name="Sucgang R."/>
            <person name="Berriman M."/>
            <person name="Song J."/>
            <person name="Olsen R."/>
            <person name="Szafranski K."/>
            <person name="Xu Q."/>
            <person name="Tunggal B."/>
            <person name="Kummerfeld S."/>
            <person name="Madera M."/>
            <person name="Konfortov B.A."/>
            <person name="Rivero F."/>
            <person name="Bankier A.T."/>
            <person name="Lehmann R."/>
            <person name="Hamlin N."/>
            <person name="Davies R."/>
            <person name="Gaudet P."/>
            <person name="Fey P."/>
            <person name="Pilcher K."/>
            <person name="Chen G."/>
            <person name="Saunders D."/>
            <person name="Sodergren E."/>
            <person name="Davis P."/>
            <person name="Kerhornou A."/>
            <person name="Nie X."/>
            <person name="Hall N."/>
            <person name="Anjard C."/>
            <person name="Hemphill L."/>
            <person name="Bason N."/>
            <person name="Farbrother P."/>
            <person name="Desany B."/>
            <person name="Just E."/>
            <person name="Morio T."/>
            <person name="Rost R."/>
            <person name="Churcher C."/>
            <person name="Cooper J."/>
            <person name="Haydock S."/>
            <person name="van Driessche N."/>
            <person name="Cronin A."/>
            <person name="Goodhead I."/>
            <person name="Muzny D."/>
            <person name="Mourier T."/>
            <person name="Pain A."/>
            <person name="Lu M."/>
            <person name="Harper D."/>
            <person name="Lindsay R."/>
            <person name="Hauser H."/>
            <person name="James K."/>
            <person name="Quiles M."/>
            <person name="Madan Babu M."/>
            <person name="Saito T."/>
            <person name="Buchrieser C."/>
            <person name="Wardroper A."/>
            <person name="Felder M."/>
            <person name="Thangavelu M."/>
            <person name="Johnson D."/>
            <person name="Knights A."/>
            <person name="Loulseged H."/>
            <person name="Mungall K."/>
            <person name="Oliver K."/>
            <person name="Price C."/>
            <person name="Quail M.A."/>
            <person name="Urushihara H."/>
            <person name="Hernandez J."/>
            <person name="Rabbinowitsch E."/>
            <person name="Steffen D."/>
            <person name="Sanders M."/>
            <person name="Ma J."/>
            <person name="Kohara Y."/>
            <person name="Sharp S."/>
            <person name="Simmonds M."/>
            <person name="Spiegler S."/>
            <person name="Tivey A."/>
            <person name="Sugano S."/>
            <person name="White B."/>
            <person name="Walker D."/>
            <person name="Woodward J."/>
            <person name="Winckler T."/>
            <person name="Tanaka Y."/>
            <person name="Shaulsky G."/>
            <person name="Schleicher M."/>
            <person name="Weinstock G."/>
            <person name="Rosenthal A."/>
            <person name="Cox E.C."/>
            <person name="Chisholm R.L."/>
            <person name="Gibbs R."/>
            <person name="Loomis W.F."/>
            <person name="Platzer M."/>
            <person name="Kay R.R."/>
            <person name="Williams J."/>
            <person name="Dear P.H."/>
            <person name="Noegel A.A."/>
            <person name="Barrell B."/>
            <person name="Kuspa A."/>
        </authorList>
    </citation>
    <scope>NUCLEOTIDE SEQUENCE [LARGE SCALE GENOMIC DNA]</scope>
    <source>
        <strain evidence="3 4">AX4</strain>
    </source>
</reference>
<dbReference type="Proteomes" id="UP000002195">
    <property type="component" value="Unassembled WGS sequence"/>
</dbReference>
<dbReference type="InParanoid" id="Q54ND6"/>
<dbReference type="PANTHER" id="PTHR20932:SF54">
    <property type="entry name" value="LYSM DOMAIN-CONTAINING PROTEIN"/>
    <property type="match status" value="1"/>
</dbReference>
<dbReference type="InterPro" id="IPR018392">
    <property type="entry name" value="LysM"/>
</dbReference>
<feature type="compositionally biased region" description="Polar residues" evidence="1">
    <location>
        <begin position="266"/>
        <end position="276"/>
    </location>
</feature>
<dbReference type="Gene3D" id="3.10.350.10">
    <property type="entry name" value="LysM domain"/>
    <property type="match status" value="1"/>
</dbReference>
<feature type="region of interest" description="Disordered" evidence="1">
    <location>
        <begin position="310"/>
        <end position="329"/>
    </location>
</feature>
<dbReference type="VEuPathDB" id="AmoebaDB:DDB_G0285337"/>
<evidence type="ECO:0000313" key="4">
    <source>
        <dbReference type="Proteomes" id="UP000002195"/>
    </source>
</evidence>
<dbReference type="RefSeq" id="XP_638244.1">
    <property type="nucleotide sequence ID" value="XM_633152.1"/>
</dbReference>
<dbReference type="EMBL" id="AAFI02000079">
    <property type="protein sequence ID" value="EAL64743.1"/>
    <property type="molecule type" value="Genomic_DNA"/>
</dbReference>
<evidence type="ECO:0000256" key="1">
    <source>
        <dbReference type="SAM" id="MobiDB-lite"/>
    </source>
</evidence>
<name>Q54ND6_DICDI</name>
<dbReference type="PROSITE" id="PS51782">
    <property type="entry name" value="LYSM"/>
    <property type="match status" value="1"/>
</dbReference>
<feature type="compositionally biased region" description="Low complexity" evidence="1">
    <location>
        <begin position="312"/>
        <end position="329"/>
    </location>
</feature>
<accession>Q54ND6</accession>
<evidence type="ECO:0000259" key="2">
    <source>
        <dbReference type="PROSITE" id="PS51782"/>
    </source>
</evidence>
<keyword evidence="4" id="KW-1185">Reference proteome</keyword>
<dbReference type="InterPro" id="IPR036779">
    <property type="entry name" value="LysM_dom_sf"/>
</dbReference>
<dbReference type="SMR" id="Q54ND6"/>
<dbReference type="PaxDb" id="44689-DDB0186446"/>
<dbReference type="FunCoup" id="Q54ND6">
    <property type="interactions" value="877"/>
</dbReference>
<dbReference type="GeneID" id="8625052"/>
<comment type="caution">
    <text evidence="3">The sequence shown here is derived from an EMBL/GenBank/DDBJ whole genome shotgun (WGS) entry which is preliminary data.</text>
</comment>
<organism evidence="3 4">
    <name type="scientific">Dictyostelium discoideum</name>
    <name type="common">Social amoeba</name>
    <dbReference type="NCBI Taxonomy" id="44689"/>
    <lineage>
        <taxon>Eukaryota</taxon>
        <taxon>Amoebozoa</taxon>
        <taxon>Evosea</taxon>
        <taxon>Eumycetozoa</taxon>
        <taxon>Dictyostelia</taxon>
        <taxon>Dictyosteliales</taxon>
        <taxon>Dictyosteliaceae</taxon>
        <taxon>Dictyostelium</taxon>
    </lineage>
</organism>
<dbReference type="eggNOG" id="ENOG502RHK1">
    <property type="taxonomic scope" value="Eukaryota"/>
</dbReference>
<feature type="region of interest" description="Disordered" evidence="1">
    <location>
        <begin position="237"/>
        <end position="276"/>
    </location>
</feature>
<dbReference type="HOGENOM" id="CLU_746852_0_0_1"/>
<feature type="compositionally biased region" description="Basic and acidic residues" evidence="1">
    <location>
        <begin position="237"/>
        <end position="252"/>
    </location>
</feature>
<dbReference type="dictyBase" id="DDB_G0285337"/>
<sequence>MSLIDDLASCKECNQWFEDLSHSQCCNNKFCKNCEKTHSCGNYKNNWGGLNNSGGGSGIESISGSSGDSINSTNSVDRSIENLYSSFLSVNSSYSIGLSTSSEFDDNNEENEEFEQDQLFEHIVFPNDTLQGLSIRYNCLIQEIKSINKIRSIDSCSTISKTILLIPKKQNQTRQQPQDIFNNKEVLEILKNNLINRFIKKSKCTDQPKIETFLEKHGYDFFKALLDFNNQLEIEKQQQQEKEKQEKEKEIQQKISTIETTPEKLQISQPIQTPQNPKQVFKYQEFGFGSSPDGKPNFNQSKNFENLDYFESNNSNDNNNDKNNNNNLLNNSDFLIKSYREKYSDIPQKTKVHNINKPTIRKVSRTCCGWF</sequence>
<protein>
    <recommendedName>
        <fullName evidence="2">LysM domain-containing protein</fullName>
    </recommendedName>
</protein>
<evidence type="ECO:0000313" key="3">
    <source>
        <dbReference type="EMBL" id="EAL64743.1"/>
    </source>
</evidence>
<dbReference type="CDD" id="cd00118">
    <property type="entry name" value="LysM"/>
    <property type="match status" value="1"/>
</dbReference>
<dbReference type="PANTHER" id="PTHR20932">
    <property type="entry name" value="LYSM AND PUTATIVE PEPTIDOGLYCAN-BINDING DOMAIN-CONTAINING PROTEIN"/>
    <property type="match status" value="1"/>
</dbReference>
<proteinExistence type="predicted"/>
<dbReference type="KEGG" id="ddi:DDB_G0285337"/>